<organism evidence="3 4">
    <name type="scientific">Setomelanomma holmii</name>
    <dbReference type="NCBI Taxonomy" id="210430"/>
    <lineage>
        <taxon>Eukaryota</taxon>
        <taxon>Fungi</taxon>
        <taxon>Dikarya</taxon>
        <taxon>Ascomycota</taxon>
        <taxon>Pezizomycotina</taxon>
        <taxon>Dothideomycetes</taxon>
        <taxon>Pleosporomycetidae</taxon>
        <taxon>Pleosporales</taxon>
        <taxon>Pleosporineae</taxon>
        <taxon>Phaeosphaeriaceae</taxon>
        <taxon>Setomelanomma</taxon>
    </lineage>
</organism>
<gene>
    <name evidence="3" type="ORF">EK21DRAFT_113998</name>
</gene>
<keyword evidence="2" id="KW-0812">Transmembrane</keyword>
<protein>
    <submittedName>
        <fullName evidence="3">Uncharacterized protein</fullName>
    </submittedName>
</protein>
<dbReference type="Proteomes" id="UP000799777">
    <property type="component" value="Unassembled WGS sequence"/>
</dbReference>
<evidence type="ECO:0000256" key="2">
    <source>
        <dbReference type="SAM" id="Phobius"/>
    </source>
</evidence>
<evidence type="ECO:0000256" key="1">
    <source>
        <dbReference type="SAM" id="MobiDB-lite"/>
    </source>
</evidence>
<keyword evidence="2" id="KW-0472">Membrane</keyword>
<accession>A0A9P4LL72</accession>
<comment type="caution">
    <text evidence="3">The sequence shown here is derived from an EMBL/GenBank/DDBJ whole genome shotgun (WGS) entry which is preliminary data.</text>
</comment>
<sequence length="286" mass="30206">MAACYNLAGKPSPFDGNVHVPCNLTAVDAGGHLTCCNKGDLCLTNGMCKNPRDSEGNNWYWRIACTDQTWKDPACSRLCEGIEPTRNTGLIFNCLKKDSWCCAYVGEKGFAGWSRKAALNTTCCAIDDLKFSAVDPVVYATATAPVKLTVQPSSATPTTSAFSTISQQTSQVDLPLSEPLPTETDTPVETSPPASTKSKSSSSALPIGLGVGISLGVVLLGVFALLWFRPRRRGVSSPGISELMSSSTALKPTLCQLKPPADLPVELSAGEAGVELHPTGSHAREK</sequence>
<reference evidence="3" key="1">
    <citation type="journal article" date="2020" name="Stud. Mycol.">
        <title>101 Dothideomycetes genomes: a test case for predicting lifestyles and emergence of pathogens.</title>
        <authorList>
            <person name="Haridas S."/>
            <person name="Albert R."/>
            <person name="Binder M."/>
            <person name="Bloem J."/>
            <person name="Labutti K."/>
            <person name="Salamov A."/>
            <person name="Andreopoulos B."/>
            <person name="Baker S."/>
            <person name="Barry K."/>
            <person name="Bills G."/>
            <person name="Bluhm B."/>
            <person name="Cannon C."/>
            <person name="Castanera R."/>
            <person name="Culley D."/>
            <person name="Daum C."/>
            <person name="Ezra D."/>
            <person name="Gonzalez J."/>
            <person name="Henrissat B."/>
            <person name="Kuo A."/>
            <person name="Liang C."/>
            <person name="Lipzen A."/>
            <person name="Lutzoni F."/>
            <person name="Magnuson J."/>
            <person name="Mondo S."/>
            <person name="Nolan M."/>
            <person name="Ohm R."/>
            <person name="Pangilinan J."/>
            <person name="Park H.-J."/>
            <person name="Ramirez L."/>
            <person name="Alfaro M."/>
            <person name="Sun H."/>
            <person name="Tritt A."/>
            <person name="Yoshinaga Y."/>
            <person name="Zwiers L.-H."/>
            <person name="Turgeon B."/>
            <person name="Goodwin S."/>
            <person name="Spatafora J."/>
            <person name="Crous P."/>
            <person name="Grigoriev I."/>
        </authorList>
    </citation>
    <scope>NUCLEOTIDE SEQUENCE</scope>
    <source>
        <strain evidence="3">CBS 110217</strain>
    </source>
</reference>
<evidence type="ECO:0000313" key="3">
    <source>
        <dbReference type="EMBL" id="KAF2028367.1"/>
    </source>
</evidence>
<keyword evidence="2" id="KW-1133">Transmembrane helix</keyword>
<dbReference type="EMBL" id="ML978214">
    <property type="protein sequence ID" value="KAF2028367.1"/>
    <property type="molecule type" value="Genomic_DNA"/>
</dbReference>
<feature type="region of interest" description="Disordered" evidence="1">
    <location>
        <begin position="152"/>
        <end position="203"/>
    </location>
</feature>
<dbReference type="OrthoDB" id="5215637at2759"/>
<name>A0A9P4LL72_9PLEO</name>
<keyword evidence="4" id="KW-1185">Reference proteome</keyword>
<feature type="compositionally biased region" description="Low complexity" evidence="1">
    <location>
        <begin position="152"/>
        <end position="164"/>
    </location>
</feature>
<evidence type="ECO:0000313" key="4">
    <source>
        <dbReference type="Proteomes" id="UP000799777"/>
    </source>
</evidence>
<proteinExistence type="predicted"/>
<feature type="transmembrane region" description="Helical" evidence="2">
    <location>
        <begin position="204"/>
        <end position="228"/>
    </location>
</feature>
<dbReference type="AlphaFoldDB" id="A0A9P4LL72"/>
<feature type="compositionally biased region" description="Low complexity" evidence="1">
    <location>
        <begin position="191"/>
        <end position="203"/>
    </location>
</feature>